<dbReference type="SUPFAM" id="SSF69118">
    <property type="entry name" value="AhpD-like"/>
    <property type="match status" value="1"/>
</dbReference>
<dbReference type="Proteomes" id="UP000218272">
    <property type="component" value="Chromosome SCLO_1"/>
</dbReference>
<dbReference type="EMBL" id="AP017655">
    <property type="protein sequence ID" value="BAV66271.1"/>
    <property type="molecule type" value="Genomic_DNA"/>
</dbReference>
<dbReference type="RefSeq" id="WP_066522096.1">
    <property type="nucleotide sequence ID" value="NZ_AP017655.1"/>
</dbReference>
<evidence type="ECO:0008006" key="3">
    <source>
        <dbReference type="Google" id="ProtNLM"/>
    </source>
</evidence>
<name>A0A1E1F786_9SPHN</name>
<gene>
    <name evidence="1" type="ORF">SCLO_1032310</name>
</gene>
<dbReference type="InterPro" id="IPR029032">
    <property type="entry name" value="AhpD-like"/>
</dbReference>
<reference evidence="1 2" key="1">
    <citation type="submission" date="2016-10" db="EMBL/GenBank/DDBJ databases">
        <title>Complete Genome Sequence of the Nonylphenol-Degrading Bacterium Sphingobium cloacae JCM 10874T.</title>
        <authorList>
            <person name="Ootsuka M."/>
            <person name="Nishizawa T."/>
            <person name="Ohta H."/>
        </authorList>
    </citation>
    <scope>NUCLEOTIDE SEQUENCE [LARGE SCALE GENOMIC DNA]</scope>
    <source>
        <strain evidence="1 2">JCM 10874</strain>
    </source>
</reference>
<dbReference type="OrthoDB" id="9801997at2"/>
<dbReference type="Gene3D" id="1.20.1290.10">
    <property type="entry name" value="AhpD-like"/>
    <property type="match status" value="1"/>
</dbReference>
<accession>A0A1E1F786</accession>
<proteinExistence type="predicted"/>
<evidence type="ECO:0000313" key="2">
    <source>
        <dbReference type="Proteomes" id="UP000218272"/>
    </source>
</evidence>
<protein>
    <recommendedName>
        <fullName evidence="3">Carboxymuconolactone decarboxylase</fullName>
    </recommendedName>
</protein>
<sequence>MRVAHEPRSDRAIPDLAETYSPGLINAANEFSVAAYRHSRLPPRIFEAARIATAVINGCTVCRDFRLSRHLSLFDMDEGMAGEGTPPDEAFYQSVLKGDLSGLSDRERLAVRFVQQMGTNPQELAADETFWAEMKAAFDDSEIVDLTYCAANWIGLGRATHILGIDIVCRLPAAPAVAD</sequence>
<dbReference type="AlphaFoldDB" id="A0A1E1F786"/>
<keyword evidence="2" id="KW-1185">Reference proteome</keyword>
<organism evidence="1 2">
    <name type="scientific">Sphingobium cloacae</name>
    <dbReference type="NCBI Taxonomy" id="120107"/>
    <lineage>
        <taxon>Bacteria</taxon>
        <taxon>Pseudomonadati</taxon>
        <taxon>Pseudomonadota</taxon>
        <taxon>Alphaproteobacteria</taxon>
        <taxon>Sphingomonadales</taxon>
        <taxon>Sphingomonadaceae</taxon>
        <taxon>Sphingobium</taxon>
    </lineage>
</organism>
<evidence type="ECO:0000313" key="1">
    <source>
        <dbReference type="EMBL" id="BAV66271.1"/>
    </source>
</evidence>
<dbReference type="KEGG" id="sclo:SCLO_1032310"/>